<dbReference type="Proteomes" id="UP000324241">
    <property type="component" value="Unassembled WGS sequence"/>
</dbReference>
<dbReference type="OrthoDB" id="4719947at2759"/>
<gene>
    <name evidence="1" type="ORF">ATNIH1004_007055</name>
</gene>
<dbReference type="VEuPathDB" id="FungiDB:EYZ11_011898"/>
<sequence>MDLGTLPKDDSVNSRIQRTIEMHRVTFKIDRQDISGDTVGVTISYSNSRLEMDVDKWLSERRNVQHISKNKTSVRQKMALNFSLLDEVI</sequence>
<accession>A0A5M9MIF7</accession>
<dbReference type="RefSeq" id="XP_033424997.1">
    <property type="nucleotide sequence ID" value="XM_033571682.1"/>
</dbReference>
<evidence type="ECO:0000313" key="2">
    <source>
        <dbReference type="Proteomes" id="UP000324241"/>
    </source>
</evidence>
<name>A0A5M9MIF7_9EURO</name>
<comment type="caution">
    <text evidence="1">The sequence shown here is derived from an EMBL/GenBank/DDBJ whole genome shotgun (WGS) entry which is preliminary data.</text>
</comment>
<dbReference type="AlphaFoldDB" id="A0A5M9MIF7"/>
<organism evidence="1 2">
    <name type="scientific">Aspergillus tanneri</name>
    <dbReference type="NCBI Taxonomy" id="1220188"/>
    <lineage>
        <taxon>Eukaryota</taxon>
        <taxon>Fungi</taxon>
        <taxon>Dikarya</taxon>
        <taxon>Ascomycota</taxon>
        <taxon>Pezizomycotina</taxon>
        <taxon>Eurotiomycetes</taxon>
        <taxon>Eurotiomycetidae</taxon>
        <taxon>Eurotiales</taxon>
        <taxon>Aspergillaceae</taxon>
        <taxon>Aspergillus</taxon>
        <taxon>Aspergillus subgen. Circumdati</taxon>
    </lineage>
</organism>
<evidence type="ECO:0000313" key="1">
    <source>
        <dbReference type="EMBL" id="KAA8645636.1"/>
    </source>
</evidence>
<proteinExistence type="predicted"/>
<dbReference type="EMBL" id="QUQM01000007">
    <property type="protein sequence ID" value="KAA8645636.1"/>
    <property type="molecule type" value="Genomic_DNA"/>
</dbReference>
<protein>
    <submittedName>
        <fullName evidence="1">Uncharacterized protein</fullName>
    </submittedName>
</protein>
<dbReference type="GeneID" id="54329757"/>
<reference evidence="1 2" key="1">
    <citation type="submission" date="2019-08" db="EMBL/GenBank/DDBJ databases">
        <title>The genome sequence of a newly discovered highly antifungal drug resistant Aspergillus species, Aspergillus tanneri NIH 1004.</title>
        <authorList>
            <person name="Mounaud S."/>
            <person name="Singh I."/>
            <person name="Joardar V."/>
            <person name="Pakala S."/>
            <person name="Pakala S."/>
            <person name="Venepally P."/>
            <person name="Chung J.K."/>
            <person name="Losada L."/>
            <person name="Nierman W.C."/>
        </authorList>
    </citation>
    <scope>NUCLEOTIDE SEQUENCE [LARGE SCALE GENOMIC DNA]</scope>
    <source>
        <strain evidence="1 2">NIH1004</strain>
    </source>
</reference>